<dbReference type="RefSeq" id="WP_377908103.1">
    <property type="nucleotide sequence ID" value="NZ_JBHSGK010000003.1"/>
</dbReference>
<dbReference type="EMBL" id="JBHSGK010000003">
    <property type="protein sequence ID" value="MFC4735480.1"/>
    <property type="molecule type" value="Genomic_DNA"/>
</dbReference>
<reference evidence="6" key="1">
    <citation type="journal article" date="2019" name="Int. J. Syst. Evol. Microbiol.">
        <title>The Global Catalogue of Microorganisms (GCM) 10K type strain sequencing project: providing services to taxonomists for standard genome sequencing and annotation.</title>
        <authorList>
            <consortium name="The Broad Institute Genomics Platform"/>
            <consortium name="The Broad Institute Genome Sequencing Center for Infectious Disease"/>
            <person name="Wu L."/>
            <person name="Ma J."/>
        </authorList>
    </citation>
    <scope>NUCLEOTIDE SEQUENCE [LARGE SCALE GENOMIC DNA]</scope>
    <source>
        <strain evidence="6">JCM 12165</strain>
    </source>
</reference>
<dbReference type="Pfam" id="PF00210">
    <property type="entry name" value="Ferritin"/>
    <property type="match status" value="1"/>
</dbReference>
<comment type="similarity">
    <text evidence="1 2">Belongs to the Dps family.</text>
</comment>
<dbReference type="PIRSF" id="PIRSF005900">
    <property type="entry name" value="Dps"/>
    <property type="match status" value="1"/>
</dbReference>
<proteinExistence type="inferred from homology"/>
<dbReference type="Gene3D" id="1.20.1260.10">
    <property type="match status" value="1"/>
</dbReference>
<dbReference type="Proteomes" id="UP001595896">
    <property type="component" value="Unassembled WGS sequence"/>
</dbReference>
<dbReference type="PROSITE" id="PS00818">
    <property type="entry name" value="DPS_1"/>
    <property type="match status" value="1"/>
</dbReference>
<name>A0ABV9NTV8_9BACI</name>
<organism evidence="5 6">
    <name type="scientific">Bacillus daqingensis</name>
    <dbReference type="NCBI Taxonomy" id="872396"/>
    <lineage>
        <taxon>Bacteria</taxon>
        <taxon>Bacillati</taxon>
        <taxon>Bacillota</taxon>
        <taxon>Bacilli</taxon>
        <taxon>Bacillales</taxon>
        <taxon>Bacillaceae</taxon>
        <taxon>Bacillus</taxon>
    </lineage>
</organism>
<keyword evidence="3" id="KW-0175">Coiled coil</keyword>
<feature type="coiled-coil region" evidence="3">
    <location>
        <begin position="98"/>
        <end position="125"/>
    </location>
</feature>
<accession>A0ABV9NTV8</accession>
<gene>
    <name evidence="5" type="ORF">ACFO4L_02680</name>
</gene>
<dbReference type="PRINTS" id="PR01346">
    <property type="entry name" value="HELNAPAPROT"/>
</dbReference>
<comment type="caution">
    <text evidence="5">The sequence shown here is derived from an EMBL/GenBank/DDBJ whole genome shotgun (WGS) entry which is preliminary data.</text>
</comment>
<dbReference type="SUPFAM" id="SSF47240">
    <property type="entry name" value="Ferritin-like"/>
    <property type="match status" value="1"/>
</dbReference>
<evidence type="ECO:0000256" key="3">
    <source>
        <dbReference type="SAM" id="Coils"/>
    </source>
</evidence>
<dbReference type="InterPro" id="IPR023188">
    <property type="entry name" value="DPS_DNA-bd_CS"/>
</dbReference>
<evidence type="ECO:0000313" key="5">
    <source>
        <dbReference type="EMBL" id="MFC4735480.1"/>
    </source>
</evidence>
<feature type="coiled-coil region" evidence="3">
    <location>
        <begin position="40"/>
        <end position="67"/>
    </location>
</feature>
<dbReference type="InterPro" id="IPR012347">
    <property type="entry name" value="Ferritin-like"/>
</dbReference>
<dbReference type="InterPro" id="IPR008331">
    <property type="entry name" value="Ferritin_DPS_dom"/>
</dbReference>
<evidence type="ECO:0000313" key="6">
    <source>
        <dbReference type="Proteomes" id="UP001595896"/>
    </source>
</evidence>
<dbReference type="InterPro" id="IPR009078">
    <property type="entry name" value="Ferritin-like_SF"/>
</dbReference>
<evidence type="ECO:0000256" key="2">
    <source>
        <dbReference type="RuleBase" id="RU003875"/>
    </source>
</evidence>
<dbReference type="InterPro" id="IPR002177">
    <property type="entry name" value="DPS_DNA-bd"/>
</dbReference>
<dbReference type="PANTHER" id="PTHR42932">
    <property type="entry name" value="GENERAL STRESS PROTEIN 20U"/>
    <property type="match status" value="1"/>
</dbReference>
<dbReference type="CDD" id="cd01043">
    <property type="entry name" value="DPS"/>
    <property type="match status" value="1"/>
</dbReference>
<protein>
    <submittedName>
        <fullName evidence="5">Dps family protein</fullName>
    </submittedName>
</protein>
<keyword evidence="6" id="KW-1185">Reference proteome</keyword>
<sequence length="149" mass="17436">MAHKQTTEILNRHVANWNVMFVKLHNYHWYVSGPNFFTLHEKFEELYDEAQEHIDELAERLLALKGRPVASMKVYLETSTINEAEGEQTAEEMVEALVHDFTQLSDELKEDIETLEDDADDEATADMLIEIRQSVEKHNWMLRAFLGKK</sequence>
<dbReference type="PANTHER" id="PTHR42932:SF1">
    <property type="entry name" value="GENERAL STRESS PROTEIN 20U"/>
    <property type="match status" value="1"/>
</dbReference>
<feature type="domain" description="Ferritin/DPS" evidence="4">
    <location>
        <begin position="8"/>
        <end position="148"/>
    </location>
</feature>
<evidence type="ECO:0000259" key="4">
    <source>
        <dbReference type="Pfam" id="PF00210"/>
    </source>
</evidence>
<evidence type="ECO:0000256" key="1">
    <source>
        <dbReference type="ARBA" id="ARBA00009497"/>
    </source>
</evidence>